<organism evidence="3 4">
    <name type="scientific">Legionella brunensis</name>
    <dbReference type="NCBI Taxonomy" id="29422"/>
    <lineage>
        <taxon>Bacteria</taxon>
        <taxon>Pseudomonadati</taxon>
        <taxon>Pseudomonadota</taxon>
        <taxon>Gammaproteobacteria</taxon>
        <taxon>Legionellales</taxon>
        <taxon>Legionellaceae</taxon>
        <taxon>Legionella</taxon>
    </lineage>
</organism>
<proteinExistence type="predicted"/>
<name>A0A0W0SEG6_9GAMM</name>
<evidence type="ECO:0000313" key="3">
    <source>
        <dbReference type="EMBL" id="KTC81485.1"/>
    </source>
</evidence>
<gene>
    <name evidence="3" type="ORF">Lbru_2005</name>
</gene>
<comment type="caution">
    <text evidence="3">The sequence shown here is derived from an EMBL/GenBank/DDBJ whole genome shotgun (WGS) entry which is preliminary data.</text>
</comment>
<dbReference type="CDD" id="cd00198">
    <property type="entry name" value="vWFA"/>
    <property type="match status" value="1"/>
</dbReference>
<evidence type="ECO:0000256" key="1">
    <source>
        <dbReference type="SAM" id="MobiDB-lite"/>
    </source>
</evidence>
<dbReference type="PATRIC" id="fig|29422.6.peg.2138"/>
<dbReference type="InterPro" id="IPR036465">
    <property type="entry name" value="vWFA_dom_sf"/>
</dbReference>
<dbReference type="InterPro" id="IPR002035">
    <property type="entry name" value="VWF_A"/>
</dbReference>
<reference evidence="3 4" key="1">
    <citation type="submission" date="2015-11" db="EMBL/GenBank/DDBJ databases">
        <title>Genomic analysis of 38 Legionella species identifies large and diverse effector repertoires.</title>
        <authorList>
            <person name="Burstein D."/>
            <person name="Amaro F."/>
            <person name="Zusman T."/>
            <person name="Lifshitz Z."/>
            <person name="Cohen O."/>
            <person name="Gilbert J.A."/>
            <person name="Pupko T."/>
            <person name="Shuman H.A."/>
            <person name="Segal G."/>
        </authorList>
    </citation>
    <scope>NUCLEOTIDE SEQUENCE [LARGE SCALE GENOMIC DNA]</scope>
    <source>
        <strain evidence="3 4">ATCC 43878</strain>
    </source>
</reference>
<feature type="domain" description="VWFA" evidence="2">
    <location>
        <begin position="780"/>
        <end position="983"/>
    </location>
</feature>
<feature type="compositionally biased region" description="Polar residues" evidence="1">
    <location>
        <begin position="1274"/>
        <end position="1286"/>
    </location>
</feature>
<accession>A0A0W0SEG6</accession>
<evidence type="ECO:0000313" key="4">
    <source>
        <dbReference type="Proteomes" id="UP000054742"/>
    </source>
</evidence>
<dbReference type="Proteomes" id="UP000054742">
    <property type="component" value="Unassembled WGS sequence"/>
</dbReference>
<feature type="region of interest" description="Disordered" evidence="1">
    <location>
        <begin position="1246"/>
        <end position="1286"/>
    </location>
</feature>
<sequence length="1286" mass="146506">MKLKKEDPKTSEILKKNSKLFSVFLEETNGLARFLECVKKARKLKEDISEIALFIDFDQTITQIHDFSEYRFQETTPNKEQNPTAYKEYLLKNIRNPDKLRALFQRIKERQGFVSIVTFHPDKERIKEYFAALYPEAVDVNGNFDLSKTPIDTIICPGDIKGVMVSKTPHMHKTLENRKDANKFKSGNVFQQSLLADDDPNNCEEAEKVGVISINAAEKSYLEEIDILLNLREMYTDEELKKIEVNLEESRKKEITKELVGEVLSQNVDKESKEYFLSDFNSVVVNNTDPVPVTSIKVGENNNASAFVIARTVQDSESLALRSTFEYGIKVEPKATTKEQQQYFLIKDFTKPKEEKNAQVMRENTRKLLEKLNPTSDKTQIFYDEKAFAEKISQEQEKYDQRKHIVIYIDNNSNLQDVEQFIKEQSRLGVVVDVVNFNANGSDSKATLKIANQTQIKNVGGYHAVRDYDLEKTPVLGVLAHSLSTTPAVVTLEIKAEDGFVINLPTNSSTFTTLEHNKHHVLTIPVIENQVQEFPLKAEINVAKFADEKSTMSIRFNGISPIILRGKRTTETLTPVINARKNERVLLQYVQAFFNAVEQIINKNEVPQVNPHSILVGLEENLIKQVLPSNQDIVCENLRLIKNNYCIENFPLMLNYLTVLYTAVKSNRIDLLNYSLSKEDFVQKLDDDLKEFPGHLFKKEGENEVKGKTALPSSTYVKFSEKSLKEHPELREVAVRSALKYDYVEAKGQKLIIELPKNLFLETKKESVEEKKEAEKINQHAVILLDITGSMLKLSKYDKFLVFMKFLKNNFKELSDPNRNYYLTIIGWNFEANIILDRIDLKKCDFEKEIFQPLEKIVLEGSTNPSCATDKLMEFWRNLGKEQSGKNELHVSMITDGTPNDGRWGQELVNYARNELRKFLHQENVSMSGLILDNSESSFLEMIDMFDSSPAHLPASFNVIDLLSSTKPADLEAAAYFSIAKNLLLPYPKKIDFVVHCEQGVRVTTHFSTQTSGSTDNAKILTAQTWVEESAENIRIEIPLSMARKEKTPLCANIKISAGGKEIELRFDDEQKLPKKTETRISENYSCKEEELMATLRSLRSNIHTALWSNQEDPKDRITALENALNALEKMENPPKGFKGVDDKNQTVELGLKLCLKYANQKHRLVKTEIINYLSSLMFVINRGVPCPCFFNLKKLEVNKAISFYLQEDVRTALRLPSTIANGYMAQYEEDNAAVYVSQLSKDMEEVENPSSKASPGRNPNALFGGESVVSKGGSPNSLSSLEPQF</sequence>
<protein>
    <recommendedName>
        <fullName evidence="2">VWFA domain-containing protein</fullName>
    </recommendedName>
</protein>
<dbReference type="SUPFAM" id="SSF53300">
    <property type="entry name" value="vWA-like"/>
    <property type="match status" value="1"/>
</dbReference>
<evidence type="ECO:0000259" key="2">
    <source>
        <dbReference type="PROSITE" id="PS50234"/>
    </source>
</evidence>
<dbReference type="EMBL" id="LNXV01000029">
    <property type="protein sequence ID" value="KTC81485.1"/>
    <property type="molecule type" value="Genomic_DNA"/>
</dbReference>
<dbReference type="PROSITE" id="PS50234">
    <property type="entry name" value="VWFA"/>
    <property type="match status" value="1"/>
</dbReference>
<dbReference type="RefSeq" id="WP_058441999.1">
    <property type="nucleotide sequence ID" value="NZ_CAAAHU010000005.1"/>
</dbReference>
<keyword evidence="4" id="KW-1185">Reference proteome</keyword>